<name>A0A2V3PRP5_9BACT</name>
<dbReference type="PANTHER" id="PTHR43481:SF4">
    <property type="entry name" value="GLYCEROL-1-PHOSPHATE PHOSPHOHYDROLASE 1-RELATED"/>
    <property type="match status" value="1"/>
</dbReference>
<dbReference type="GO" id="GO:0050308">
    <property type="term" value="F:sugar-phosphatase activity"/>
    <property type="evidence" value="ECO:0007669"/>
    <property type="project" value="TreeGrafter"/>
</dbReference>
<dbReference type="SUPFAM" id="SSF56784">
    <property type="entry name" value="HAD-like"/>
    <property type="match status" value="1"/>
</dbReference>
<dbReference type="SFLD" id="SFLDG01135">
    <property type="entry name" value="C1.5.6:_HAD__Beta-PGM__Phospha"/>
    <property type="match status" value="1"/>
</dbReference>
<accession>A0A2V3PRP5</accession>
<dbReference type="SFLD" id="SFLDG01129">
    <property type="entry name" value="C1.5:_HAD__Beta-PGM__Phosphata"/>
    <property type="match status" value="1"/>
</dbReference>
<dbReference type="Pfam" id="PF13419">
    <property type="entry name" value="HAD_2"/>
    <property type="match status" value="1"/>
</dbReference>
<dbReference type="InterPro" id="IPR041492">
    <property type="entry name" value="HAD_2"/>
</dbReference>
<comment type="caution">
    <text evidence="1">The sequence shown here is derived from an EMBL/GenBank/DDBJ whole genome shotgun (WGS) entry which is preliminary data.</text>
</comment>
<organism evidence="1 2">
    <name type="scientific">Dysgonomonas alginatilytica</name>
    <dbReference type="NCBI Taxonomy" id="1605892"/>
    <lineage>
        <taxon>Bacteria</taxon>
        <taxon>Pseudomonadati</taxon>
        <taxon>Bacteroidota</taxon>
        <taxon>Bacteroidia</taxon>
        <taxon>Bacteroidales</taxon>
        <taxon>Dysgonomonadaceae</taxon>
        <taxon>Dysgonomonas</taxon>
    </lineage>
</organism>
<evidence type="ECO:0000313" key="2">
    <source>
        <dbReference type="Proteomes" id="UP000247973"/>
    </source>
</evidence>
<dbReference type="InterPro" id="IPR023198">
    <property type="entry name" value="PGP-like_dom2"/>
</dbReference>
<dbReference type="PRINTS" id="PR00413">
    <property type="entry name" value="HADHALOGNASE"/>
</dbReference>
<dbReference type="EMBL" id="QICL01000028">
    <property type="protein sequence ID" value="PXV60923.1"/>
    <property type="molecule type" value="Genomic_DNA"/>
</dbReference>
<dbReference type="Gene3D" id="1.10.150.240">
    <property type="entry name" value="Putative phosphatase, domain 2"/>
    <property type="match status" value="1"/>
</dbReference>
<sequence>MSIVFHQLFLMLFPYSKNRPNCIASIKAVPLQKRKEMITAFQEYLTKHKYTHFDIKAVLFDMDGVLYDSMKYHSRSWYQTMSEEGIDCTPEEFYLHEGRTGGNTINLLIERSHGRQATEDEKERIYKRKSELFTLYNDGDTIPYAYDMLRAVKEKGLDCILVTGSGQPSLLGKLDENFPDIFQKDKMVTAFDVQHGKPHPEPYLMGLEKGRGLKPNQAIVVENAPMGVESAVAAGIFTIAINTGPLDEQVLWDAGADIVLPSMKVLLDNWTDYCFTLGINS</sequence>
<gene>
    <name evidence="1" type="ORF">CLV62_12810</name>
</gene>
<dbReference type="InterPro" id="IPR006439">
    <property type="entry name" value="HAD-SF_hydro_IA"/>
</dbReference>
<dbReference type="InterPro" id="IPR023214">
    <property type="entry name" value="HAD_sf"/>
</dbReference>
<keyword evidence="2" id="KW-1185">Reference proteome</keyword>
<reference evidence="1 2" key="1">
    <citation type="submission" date="2018-03" db="EMBL/GenBank/DDBJ databases">
        <title>Genomic Encyclopedia of Archaeal and Bacterial Type Strains, Phase II (KMG-II): from individual species to whole genera.</title>
        <authorList>
            <person name="Goeker M."/>
        </authorList>
    </citation>
    <scope>NUCLEOTIDE SEQUENCE [LARGE SCALE GENOMIC DNA]</scope>
    <source>
        <strain evidence="1 2">DSM 100214</strain>
    </source>
</reference>
<dbReference type="AlphaFoldDB" id="A0A2V3PRP5"/>
<dbReference type="Proteomes" id="UP000247973">
    <property type="component" value="Unassembled WGS sequence"/>
</dbReference>
<dbReference type="NCBIfam" id="TIGR01509">
    <property type="entry name" value="HAD-SF-IA-v3"/>
    <property type="match status" value="1"/>
</dbReference>
<dbReference type="InterPro" id="IPR036412">
    <property type="entry name" value="HAD-like_sf"/>
</dbReference>
<proteinExistence type="predicted"/>
<dbReference type="SFLD" id="SFLDS00003">
    <property type="entry name" value="Haloacid_Dehalogenase"/>
    <property type="match status" value="1"/>
</dbReference>
<dbReference type="Gene3D" id="3.40.50.1000">
    <property type="entry name" value="HAD superfamily/HAD-like"/>
    <property type="match status" value="1"/>
</dbReference>
<keyword evidence="1" id="KW-0378">Hydrolase</keyword>
<dbReference type="InterPro" id="IPR051806">
    <property type="entry name" value="HAD-like_SPP"/>
</dbReference>
<protein>
    <submittedName>
        <fullName evidence="1">HAD superfamily hydrolase (TIGR01509 family)</fullName>
    </submittedName>
</protein>
<evidence type="ECO:0000313" key="1">
    <source>
        <dbReference type="EMBL" id="PXV60923.1"/>
    </source>
</evidence>
<dbReference type="PANTHER" id="PTHR43481">
    <property type="entry name" value="FRUCTOSE-1-PHOSPHATE PHOSPHATASE"/>
    <property type="match status" value="1"/>
</dbReference>